<dbReference type="Gene3D" id="3.40.50.880">
    <property type="match status" value="1"/>
</dbReference>
<dbReference type="Pfam" id="PF01965">
    <property type="entry name" value="DJ-1_PfpI"/>
    <property type="match status" value="1"/>
</dbReference>
<dbReference type="InterPro" id="IPR002818">
    <property type="entry name" value="DJ-1/PfpI"/>
</dbReference>
<keyword evidence="3" id="KW-1185">Reference proteome</keyword>
<proteinExistence type="predicted"/>
<dbReference type="Proteomes" id="UP000233524">
    <property type="component" value="Unassembled WGS sequence"/>
</dbReference>
<name>A0A2N3N8E8_9PEZI</name>
<organism evidence="2 3">
    <name type="scientific">Lomentospora prolificans</name>
    <dbReference type="NCBI Taxonomy" id="41688"/>
    <lineage>
        <taxon>Eukaryota</taxon>
        <taxon>Fungi</taxon>
        <taxon>Dikarya</taxon>
        <taxon>Ascomycota</taxon>
        <taxon>Pezizomycotina</taxon>
        <taxon>Sordariomycetes</taxon>
        <taxon>Hypocreomycetidae</taxon>
        <taxon>Microascales</taxon>
        <taxon>Microascaceae</taxon>
        <taxon>Lomentospora</taxon>
    </lineage>
</organism>
<gene>
    <name evidence="2" type="ORF">jhhlp_004783</name>
</gene>
<protein>
    <recommendedName>
        <fullName evidence="1">DJ-1/PfpI domain-containing protein</fullName>
    </recommendedName>
</protein>
<accession>A0A2N3N8E8</accession>
<sequence length="231" mass="25393">MLNNTNPLRIGAVLFPSLTALDLFGPLQALNVLSNQHAMTLSLLSTDLEPISIDRTIIHGVYQGQPDRPSPFFTQFILPTHSFDDAPRFDVILVPGGGGTRDFNRTQPHVDFLTTQMQDPELSYMMTVCTGSSLLARTGQIAGKNATTNKGAFNWVKTVEHADEVNWIAEARWVVDGNVWTSSGVSAGTDMILGWIEHMYGKNESERIRIGMEWNAMGQGDDPFAELAGLV</sequence>
<dbReference type="EMBL" id="NLAX01000094">
    <property type="protein sequence ID" value="PKS08730.1"/>
    <property type="molecule type" value="Genomic_DNA"/>
</dbReference>
<evidence type="ECO:0000313" key="3">
    <source>
        <dbReference type="Proteomes" id="UP000233524"/>
    </source>
</evidence>
<dbReference type="SUPFAM" id="SSF52317">
    <property type="entry name" value="Class I glutamine amidotransferase-like"/>
    <property type="match status" value="1"/>
</dbReference>
<evidence type="ECO:0000259" key="1">
    <source>
        <dbReference type="Pfam" id="PF01965"/>
    </source>
</evidence>
<evidence type="ECO:0000313" key="2">
    <source>
        <dbReference type="EMBL" id="PKS08730.1"/>
    </source>
</evidence>
<dbReference type="PANTHER" id="PTHR43130:SF15">
    <property type="entry name" value="THIJ_PFPI FAMILY PROTEIN (AFU_ORTHOLOGUE AFUA_5G14240)"/>
    <property type="match status" value="1"/>
</dbReference>
<dbReference type="CDD" id="cd03139">
    <property type="entry name" value="GATase1_PfpI_2"/>
    <property type="match status" value="1"/>
</dbReference>
<dbReference type="InterPro" id="IPR052158">
    <property type="entry name" value="INH-QAR"/>
</dbReference>
<dbReference type="InterPro" id="IPR029062">
    <property type="entry name" value="Class_I_gatase-like"/>
</dbReference>
<dbReference type="InParanoid" id="A0A2N3N8E8"/>
<dbReference type="STRING" id="41688.A0A2N3N8E8"/>
<reference evidence="2 3" key="1">
    <citation type="journal article" date="2017" name="G3 (Bethesda)">
        <title>First Draft Genome Sequence of the Pathogenic Fungus Lomentospora prolificans (Formerly Scedosporium prolificans).</title>
        <authorList>
            <person name="Luo R."/>
            <person name="Zimin A."/>
            <person name="Workman R."/>
            <person name="Fan Y."/>
            <person name="Pertea G."/>
            <person name="Grossman N."/>
            <person name="Wear M.P."/>
            <person name="Jia B."/>
            <person name="Miller H."/>
            <person name="Casadevall A."/>
            <person name="Timp W."/>
            <person name="Zhang S.X."/>
            <person name="Salzberg S.L."/>
        </authorList>
    </citation>
    <scope>NUCLEOTIDE SEQUENCE [LARGE SCALE GENOMIC DNA]</scope>
    <source>
        <strain evidence="2 3">JHH-5317</strain>
    </source>
</reference>
<dbReference type="VEuPathDB" id="FungiDB:jhhlp_004783"/>
<dbReference type="AlphaFoldDB" id="A0A2N3N8E8"/>
<feature type="domain" description="DJ-1/PfpI" evidence="1">
    <location>
        <begin position="77"/>
        <end position="196"/>
    </location>
</feature>
<comment type="caution">
    <text evidence="2">The sequence shown here is derived from an EMBL/GenBank/DDBJ whole genome shotgun (WGS) entry which is preliminary data.</text>
</comment>
<dbReference type="PANTHER" id="PTHR43130">
    <property type="entry name" value="ARAC-FAMILY TRANSCRIPTIONAL REGULATOR"/>
    <property type="match status" value="1"/>
</dbReference>
<dbReference type="OrthoDB" id="543156at2759"/>